<proteinExistence type="predicted"/>
<feature type="compositionally biased region" description="Basic and acidic residues" evidence="1">
    <location>
        <begin position="39"/>
        <end position="48"/>
    </location>
</feature>
<organism evidence="2 3">
    <name type="scientific">Reticulomyxa filosa</name>
    <dbReference type="NCBI Taxonomy" id="46433"/>
    <lineage>
        <taxon>Eukaryota</taxon>
        <taxon>Sar</taxon>
        <taxon>Rhizaria</taxon>
        <taxon>Retaria</taxon>
        <taxon>Foraminifera</taxon>
        <taxon>Monothalamids</taxon>
        <taxon>Reticulomyxidae</taxon>
        <taxon>Reticulomyxa</taxon>
    </lineage>
</organism>
<dbReference type="Proteomes" id="UP000023152">
    <property type="component" value="Unassembled WGS sequence"/>
</dbReference>
<accession>X6MYD6</accession>
<evidence type="ECO:0000313" key="2">
    <source>
        <dbReference type="EMBL" id="ETO18090.1"/>
    </source>
</evidence>
<reference evidence="2 3" key="1">
    <citation type="journal article" date="2013" name="Curr. Biol.">
        <title>The Genome of the Foraminiferan Reticulomyxa filosa.</title>
        <authorList>
            <person name="Glockner G."/>
            <person name="Hulsmann N."/>
            <person name="Schleicher M."/>
            <person name="Noegel A.A."/>
            <person name="Eichinger L."/>
            <person name="Gallinger C."/>
            <person name="Pawlowski J."/>
            <person name="Sierra R."/>
            <person name="Euteneuer U."/>
            <person name="Pillet L."/>
            <person name="Moustafa A."/>
            <person name="Platzer M."/>
            <person name="Groth M."/>
            <person name="Szafranski K."/>
            <person name="Schliwa M."/>
        </authorList>
    </citation>
    <scope>NUCLEOTIDE SEQUENCE [LARGE SCALE GENOMIC DNA]</scope>
</reference>
<evidence type="ECO:0000256" key="1">
    <source>
        <dbReference type="SAM" id="MobiDB-lite"/>
    </source>
</evidence>
<sequence length="165" mass="18961">MAELLNGLIWHVHLMSHENIFNATKELVNGKHIEYRKCDKDEKHDNENTMKTQSGKSASRPCEPPEEENKTSYTTKVDSTKSIVIGTLSTLRGGQKIFIYQRVTDLYFVDDMLERTLKLSDLVTALKGLQFHYEPMKNTGVTDTRSTFDYHLQSAGSYLKKKKNK</sequence>
<evidence type="ECO:0000313" key="3">
    <source>
        <dbReference type="Proteomes" id="UP000023152"/>
    </source>
</evidence>
<gene>
    <name evidence="2" type="ORF">RFI_19199</name>
</gene>
<comment type="caution">
    <text evidence="2">The sequence shown here is derived from an EMBL/GenBank/DDBJ whole genome shotgun (WGS) entry which is preliminary data.</text>
</comment>
<dbReference type="AlphaFoldDB" id="X6MYD6"/>
<name>X6MYD6_RETFI</name>
<keyword evidence="3" id="KW-1185">Reference proteome</keyword>
<feature type="region of interest" description="Disordered" evidence="1">
    <location>
        <begin position="39"/>
        <end position="74"/>
    </location>
</feature>
<protein>
    <submittedName>
        <fullName evidence="2">Uncharacterized protein</fullName>
    </submittedName>
</protein>
<dbReference type="EMBL" id="ASPP01015523">
    <property type="protein sequence ID" value="ETO18090.1"/>
    <property type="molecule type" value="Genomic_DNA"/>
</dbReference>